<evidence type="ECO:0000313" key="1">
    <source>
        <dbReference type="EMBL" id="KAF7573054.1"/>
    </source>
</evidence>
<proteinExistence type="predicted"/>
<dbReference type="Proteomes" id="UP000245464">
    <property type="component" value="Chromosome 3"/>
</dbReference>
<gene>
    <name evidence="1" type="ORF">PtrM4_079590</name>
</gene>
<dbReference type="GeneID" id="90955938"/>
<dbReference type="RefSeq" id="XP_065963327.1">
    <property type="nucleotide sequence ID" value="XM_066106389.1"/>
</dbReference>
<dbReference type="KEGG" id="ptrr:90955938"/>
<evidence type="ECO:0000313" key="2">
    <source>
        <dbReference type="Proteomes" id="UP000245464"/>
    </source>
</evidence>
<organism evidence="1 2">
    <name type="scientific">Pyrenophora tritici-repentis</name>
    <dbReference type="NCBI Taxonomy" id="45151"/>
    <lineage>
        <taxon>Eukaryota</taxon>
        <taxon>Fungi</taxon>
        <taxon>Dikarya</taxon>
        <taxon>Ascomycota</taxon>
        <taxon>Pezizomycotina</taxon>
        <taxon>Dothideomycetes</taxon>
        <taxon>Pleosporomycetidae</taxon>
        <taxon>Pleosporales</taxon>
        <taxon>Pleosporineae</taxon>
        <taxon>Pleosporaceae</taxon>
        <taxon>Pyrenophora</taxon>
    </lineage>
</organism>
<sequence>MEALEKGICLLVSAEHLTNPLSFLEELRSGSSMSLDLVSSERSALCGRKLGEGGDHIIDDERVQRIASKSPVPPSTHDLDLLDSLVAFANILDSTALELDNTGRRRSRAHVEYEVDLRLAVFCNVWESPASSVVETNS</sequence>
<accession>A0A5M9LD64</accession>
<dbReference type="EMBL" id="NQIK02000003">
    <property type="protein sequence ID" value="KAF7573054.1"/>
    <property type="molecule type" value="Genomic_DNA"/>
</dbReference>
<name>A0A5M9LD64_9PLEO</name>
<protein>
    <submittedName>
        <fullName evidence="1">Uncharacterized protein</fullName>
    </submittedName>
</protein>
<reference evidence="1" key="1">
    <citation type="journal article" date="2018" name="BMC Genomics">
        <title>Comparative genomics of the wheat fungal pathogen Pyrenophora tritici-repentis reveals chromosomal variations and genome plasticity.</title>
        <authorList>
            <person name="Moolhuijzen P."/>
            <person name="See P.T."/>
            <person name="Hane J.K."/>
            <person name="Shi G."/>
            <person name="Liu Z."/>
            <person name="Oliver R.P."/>
            <person name="Moffat C.S."/>
        </authorList>
    </citation>
    <scope>NUCLEOTIDE SEQUENCE [LARGE SCALE GENOMIC DNA]</scope>
    <source>
        <strain evidence="1">M4</strain>
    </source>
</reference>
<dbReference type="AlphaFoldDB" id="A0A5M9LD64"/>
<comment type="caution">
    <text evidence="1">The sequence shown here is derived from an EMBL/GenBank/DDBJ whole genome shotgun (WGS) entry which is preliminary data.</text>
</comment>